<feature type="compositionally biased region" description="Basic residues" evidence="1">
    <location>
        <begin position="100"/>
        <end position="115"/>
    </location>
</feature>
<reference evidence="2 3" key="1">
    <citation type="submission" date="2017-03" db="EMBL/GenBank/DDBJ databases">
        <title>WGS assembly of Porphyra umbilicalis.</title>
        <authorList>
            <person name="Brawley S.H."/>
            <person name="Blouin N.A."/>
            <person name="Ficko-Blean E."/>
            <person name="Wheeler G.L."/>
            <person name="Lohr M."/>
            <person name="Goodson H.V."/>
            <person name="Jenkins J.W."/>
            <person name="Blaby-Haas C.E."/>
            <person name="Helliwell K.E."/>
            <person name="Chan C."/>
            <person name="Marriage T."/>
            <person name="Bhattacharya D."/>
            <person name="Klein A.S."/>
            <person name="Badis Y."/>
            <person name="Brodie J."/>
            <person name="Cao Y."/>
            <person name="Collen J."/>
            <person name="Dittami S.M."/>
            <person name="Gachon C.M."/>
            <person name="Green B.R."/>
            <person name="Karpowicz S."/>
            <person name="Kim J.W."/>
            <person name="Kudahl U."/>
            <person name="Lin S."/>
            <person name="Michel G."/>
            <person name="Mittag M."/>
            <person name="Olson B.J."/>
            <person name="Pangilinan J."/>
            <person name="Peng Y."/>
            <person name="Qiu H."/>
            <person name="Shu S."/>
            <person name="Singer J.T."/>
            <person name="Smith A.G."/>
            <person name="Sprecher B.N."/>
            <person name="Wagner V."/>
            <person name="Wang W."/>
            <person name="Wang Z.-Y."/>
            <person name="Yan J."/>
            <person name="Yarish C."/>
            <person name="Zoeuner-Riek S."/>
            <person name="Zhuang Y."/>
            <person name="Zou Y."/>
            <person name="Lindquist E.A."/>
            <person name="Grimwood J."/>
            <person name="Barry K."/>
            <person name="Rokhsar D.S."/>
            <person name="Schmutz J."/>
            <person name="Stiller J.W."/>
            <person name="Grossman A.R."/>
            <person name="Prochnik S.E."/>
        </authorList>
    </citation>
    <scope>NUCLEOTIDE SEQUENCE [LARGE SCALE GENOMIC DNA]</scope>
    <source>
        <strain evidence="2">4086291</strain>
    </source>
</reference>
<protein>
    <submittedName>
        <fullName evidence="2">Uncharacterized protein</fullName>
    </submittedName>
</protein>
<name>A0A1X6NVW7_PORUM</name>
<dbReference type="Proteomes" id="UP000218209">
    <property type="component" value="Unassembled WGS sequence"/>
</dbReference>
<dbReference type="EMBL" id="KV919039">
    <property type="protein sequence ID" value="OSX72769.1"/>
    <property type="molecule type" value="Genomic_DNA"/>
</dbReference>
<accession>A0A1X6NVW7</accession>
<feature type="region of interest" description="Disordered" evidence="1">
    <location>
        <begin position="27"/>
        <end position="55"/>
    </location>
</feature>
<gene>
    <name evidence="2" type="ORF">BU14_0406s0008</name>
</gene>
<keyword evidence="3" id="KW-1185">Reference proteome</keyword>
<proteinExistence type="predicted"/>
<organism evidence="2 3">
    <name type="scientific">Porphyra umbilicalis</name>
    <name type="common">Purple laver</name>
    <name type="synonym">Red alga</name>
    <dbReference type="NCBI Taxonomy" id="2786"/>
    <lineage>
        <taxon>Eukaryota</taxon>
        <taxon>Rhodophyta</taxon>
        <taxon>Bangiophyceae</taxon>
        <taxon>Bangiales</taxon>
        <taxon>Bangiaceae</taxon>
        <taxon>Porphyra</taxon>
    </lineage>
</organism>
<feature type="compositionally biased region" description="Gly residues" evidence="1">
    <location>
        <begin position="38"/>
        <end position="55"/>
    </location>
</feature>
<sequence length="299" mass="31796">MLGCPSNARPPSVPDTCPWRGRGGALVDGGAHQTRPTTGGGRVWQRPFGGGRGGHGCSRGRAALVRGTDAAPTCSVGLARGGCRSDVAAWARESPPPLRLARRPWHHPPHRRTRSRPQPMRAGLESASPPLPSPTSIGAPCWPRSSPGVSPTVIPTPLHGAPHSRAWRSCHVQCINITRAGILALPSRSFRALLFPLLLPTSIWLCCPPTTPVSPPPPPSIPLLTLWPALCPQRGHSWVARPATTPPPPMTTAAVWPPPMVATAAWPLPWTIMAMRSLPPLPPRAPAVGRAGDDGVWWR</sequence>
<evidence type="ECO:0000313" key="3">
    <source>
        <dbReference type="Proteomes" id="UP000218209"/>
    </source>
</evidence>
<evidence type="ECO:0000313" key="2">
    <source>
        <dbReference type="EMBL" id="OSX72769.1"/>
    </source>
</evidence>
<evidence type="ECO:0000256" key="1">
    <source>
        <dbReference type="SAM" id="MobiDB-lite"/>
    </source>
</evidence>
<dbReference type="AlphaFoldDB" id="A0A1X6NVW7"/>
<feature type="region of interest" description="Disordered" evidence="1">
    <location>
        <begin position="98"/>
        <end position="133"/>
    </location>
</feature>